<organism evidence="3 4">
    <name type="scientific">Kitasatospora aureofaciens</name>
    <name type="common">Streptomyces aureofaciens</name>
    <dbReference type="NCBI Taxonomy" id="1894"/>
    <lineage>
        <taxon>Bacteria</taxon>
        <taxon>Bacillati</taxon>
        <taxon>Actinomycetota</taxon>
        <taxon>Actinomycetes</taxon>
        <taxon>Kitasatosporales</taxon>
        <taxon>Streptomycetaceae</taxon>
        <taxon>Kitasatospora</taxon>
    </lineage>
</organism>
<sequence>MSDHPQNGAGFRADPDELRQTGGTAVETAGRIPGELKALLEVSHQSAAGLAGLQCGTALGTCTDVWNTLLTDLHTTLGRQGQGLIDAGLGYGSTDQRISTAFGPDTRTVPAGPTAQQKQNFVLHFG</sequence>
<evidence type="ECO:0000256" key="1">
    <source>
        <dbReference type="SAM" id="MobiDB-lite"/>
    </source>
</evidence>
<proteinExistence type="predicted"/>
<evidence type="ECO:0008006" key="6">
    <source>
        <dbReference type="Google" id="ProtNLM"/>
    </source>
</evidence>
<accession>A0A1E7N339</accession>
<comment type="caution">
    <text evidence="3">The sequence shown here is derived from an EMBL/GenBank/DDBJ whole genome shotgun (WGS) entry which is preliminary data.</text>
</comment>
<accession>A0A8H9HM81</accession>
<keyword evidence="4" id="KW-1185">Reference proteome</keyword>
<dbReference type="RefSeq" id="WP_030286641.1">
    <property type="nucleotide sequence ID" value="NZ_BMUB01000006.1"/>
</dbReference>
<reference evidence="3 4" key="2">
    <citation type="submission" date="2014-07" db="EMBL/GenBank/DDBJ databases">
        <authorList>
            <person name="Zhang J.E."/>
            <person name="Yang H."/>
            <person name="Guo J."/>
            <person name="Deng Z."/>
            <person name="Luo H."/>
            <person name="Luo M."/>
            <person name="Zhao B."/>
        </authorList>
    </citation>
    <scope>NUCLEOTIDE SEQUENCE [LARGE SCALE GENOMIC DNA]</scope>
    <source>
        <strain evidence="3">ATCC 10762</strain>
        <strain evidence="4">ATCC 10762 / DSM 40127 / CCM 3239 / JCM 4008 / LMG 5968 / NBRC 12843 / NCIMB 8234 / A-377</strain>
    </source>
</reference>
<reference evidence="2 5" key="1">
    <citation type="journal article" date="2014" name="Int. J. Syst. Evol. Microbiol.">
        <title>Complete genome sequence of Corynebacterium casei LMG S-19264T (=DSM 44701T), isolated from a smear-ripened cheese.</title>
        <authorList>
            <consortium name="US DOE Joint Genome Institute (JGI-PGF)"/>
            <person name="Walter F."/>
            <person name="Albersmeier A."/>
            <person name="Kalinowski J."/>
            <person name="Ruckert C."/>
        </authorList>
    </citation>
    <scope>NUCLEOTIDE SEQUENCE [LARGE SCALE GENOMIC DNA]</scope>
    <source>
        <strain evidence="2 5">JCM 4434</strain>
    </source>
</reference>
<dbReference type="Proteomes" id="UP000037395">
    <property type="component" value="Unassembled WGS sequence"/>
</dbReference>
<dbReference type="Proteomes" id="UP000610124">
    <property type="component" value="Unassembled WGS sequence"/>
</dbReference>
<evidence type="ECO:0000313" key="3">
    <source>
        <dbReference type="EMBL" id="OEV35097.1"/>
    </source>
</evidence>
<evidence type="ECO:0000313" key="2">
    <source>
        <dbReference type="EMBL" id="GGU76410.1"/>
    </source>
</evidence>
<dbReference type="KEGG" id="kau:B6264_08205"/>
<dbReference type="InterPro" id="IPR036689">
    <property type="entry name" value="ESAT-6-like_sf"/>
</dbReference>
<dbReference type="EMBL" id="JPRF03000039">
    <property type="protein sequence ID" value="OEV35097.1"/>
    <property type="molecule type" value="Genomic_DNA"/>
</dbReference>
<gene>
    <name evidence="2" type="ORF">GCM10010502_30190</name>
    <name evidence="3" type="ORF">HS99_0034115</name>
</gene>
<name>A0A1E7N339_KITAU</name>
<reference evidence="3" key="3">
    <citation type="submission" date="2016-08" db="EMBL/GenBank/DDBJ databases">
        <title>Sequencing, Assembly and Comparative Genomics of S. aureofaciens ATCC 10762.</title>
        <authorList>
            <person name="Gradnigo J.S."/>
            <person name="Johnson N."/>
            <person name="Somerville G.A."/>
        </authorList>
    </citation>
    <scope>NUCLEOTIDE SEQUENCE [LARGE SCALE GENOMIC DNA]</scope>
    <source>
        <strain evidence="3">ATCC 10762</strain>
    </source>
</reference>
<reference evidence="2" key="5">
    <citation type="submission" date="2020-09" db="EMBL/GenBank/DDBJ databases">
        <authorList>
            <person name="Sun Q."/>
            <person name="Ohkuma M."/>
        </authorList>
    </citation>
    <scope>NUCLEOTIDE SEQUENCE</scope>
    <source>
        <strain evidence="2">JCM 4434</strain>
    </source>
</reference>
<reference evidence="4" key="4">
    <citation type="submission" date="2016-08" db="EMBL/GenBank/DDBJ databases">
        <title>Sequencing, assembly and comparative genomics of S. aureofaciens ATCC 10762.</title>
        <authorList>
            <person name="Gradnigo J.S."/>
            <person name="Johnson N."/>
            <person name="Somerville G.A."/>
        </authorList>
    </citation>
    <scope>NUCLEOTIDE SEQUENCE [LARGE SCALE GENOMIC DNA]</scope>
    <source>
        <strain evidence="4">ATCC 10762 / DSM 40127 / CCM 3239 / JCM 4008 / LMG 5968 / NBRC 12843 / NCIMB 8234 / A-377</strain>
    </source>
</reference>
<evidence type="ECO:0000313" key="5">
    <source>
        <dbReference type="Proteomes" id="UP000610124"/>
    </source>
</evidence>
<dbReference type="AlphaFoldDB" id="A0A1E7N339"/>
<feature type="region of interest" description="Disordered" evidence="1">
    <location>
        <begin position="1"/>
        <end position="23"/>
    </location>
</feature>
<dbReference type="EMBL" id="BMUB01000006">
    <property type="protein sequence ID" value="GGU76410.1"/>
    <property type="molecule type" value="Genomic_DNA"/>
</dbReference>
<dbReference type="GeneID" id="97486102"/>
<protein>
    <recommendedName>
        <fullName evidence="6">Excreted virulence factor EspC (Type VII ESX diderm)</fullName>
    </recommendedName>
</protein>
<evidence type="ECO:0000313" key="4">
    <source>
        <dbReference type="Proteomes" id="UP000037395"/>
    </source>
</evidence>
<dbReference type="SUPFAM" id="SSF140453">
    <property type="entry name" value="EsxAB dimer-like"/>
    <property type="match status" value="1"/>
</dbReference>
<dbReference type="OrthoDB" id="4184353at2"/>